<dbReference type="EMBL" id="ML996690">
    <property type="protein sequence ID" value="KAF2403128.1"/>
    <property type="molecule type" value="Genomic_DNA"/>
</dbReference>
<gene>
    <name evidence="4" type="ORF">EJ06DRAFT_489958</name>
</gene>
<dbReference type="InterPro" id="IPR018392">
    <property type="entry name" value="LysM"/>
</dbReference>
<dbReference type="CDD" id="cd00118">
    <property type="entry name" value="LysM"/>
    <property type="match status" value="1"/>
</dbReference>
<sequence length="294" mass="31726">MNLPCHARVGKFAILQYRDTLPSTQLTTAICAAECSSALGQWFHSVEDACKGETWAGEPPTLIPGRMWQGWNESCIFEPRTGKNCNDVIDGYSDYENVEAMDKEHLCSYCWVRRHEAMRSPYGMYDAYYAHVMEVINAKCGLSKPTSIPSPLIATPAPKSAFCATATFYTTVAGDSCSSIGLAKNVSSSELKMANPDILRECEGIPAGKRLCLPYPCKVVSVGPSDSCMGIELKNDFLYGTLVKNNPWLDWGCTNLQSGVKNMGNVLCVTPAAGTVNLTVPGLVLQPGSGGRGG</sequence>
<evidence type="ECO:0000256" key="1">
    <source>
        <dbReference type="ARBA" id="ARBA00022669"/>
    </source>
</evidence>
<dbReference type="OrthoDB" id="5985073at2759"/>
<keyword evidence="5" id="KW-1185">Reference proteome</keyword>
<accession>A0A6G1I496</accession>
<dbReference type="Proteomes" id="UP000799640">
    <property type="component" value="Unassembled WGS sequence"/>
</dbReference>
<dbReference type="AlphaFoldDB" id="A0A6G1I496"/>
<dbReference type="InterPro" id="IPR036779">
    <property type="entry name" value="LysM_dom_sf"/>
</dbReference>
<dbReference type="PANTHER" id="PTHR34997">
    <property type="entry name" value="AM15"/>
    <property type="match status" value="1"/>
</dbReference>
<keyword evidence="2" id="KW-0843">Virulence</keyword>
<protein>
    <recommendedName>
        <fullName evidence="3">LysM domain-containing protein</fullName>
    </recommendedName>
</protein>
<evidence type="ECO:0000313" key="4">
    <source>
        <dbReference type="EMBL" id="KAF2403128.1"/>
    </source>
</evidence>
<dbReference type="PANTHER" id="PTHR34997:SF16">
    <property type="entry name" value="LYSM DOMAIN-CONTAINING PROTEIN"/>
    <property type="match status" value="1"/>
</dbReference>
<evidence type="ECO:0000313" key="5">
    <source>
        <dbReference type="Proteomes" id="UP000799640"/>
    </source>
</evidence>
<evidence type="ECO:0000259" key="3">
    <source>
        <dbReference type="PROSITE" id="PS51782"/>
    </source>
</evidence>
<dbReference type="PROSITE" id="PS51782">
    <property type="entry name" value="LYSM"/>
    <property type="match status" value="1"/>
</dbReference>
<proteinExistence type="predicted"/>
<dbReference type="InterPro" id="IPR052210">
    <property type="entry name" value="LysM1-like"/>
</dbReference>
<organism evidence="4 5">
    <name type="scientific">Trichodelitschia bisporula</name>
    <dbReference type="NCBI Taxonomy" id="703511"/>
    <lineage>
        <taxon>Eukaryota</taxon>
        <taxon>Fungi</taxon>
        <taxon>Dikarya</taxon>
        <taxon>Ascomycota</taxon>
        <taxon>Pezizomycotina</taxon>
        <taxon>Dothideomycetes</taxon>
        <taxon>Dothideomycetes incertae sedis</taxon>
        <taxon>Phaeotrichales</taxon>
        <taxon>Phaeotrichaceae</taxon>
        <taxon>Trichodelitschia</taxon>
    </lineage>
</organism>
<feature type="domain" description="LysM" evidence="3">
    <location>
        <begin position="167"/>
        <end position="213"/>
    </location>
</feature>
<name>A0A6G1I496_9PEZI</name>
<keyword evidence="1" id="KW-0147">Chitin-binding</keyword>
<dbReference type="Pfam" id="PF01476">
    <property type="entry name" value="LysM"/>
    <property type="match status" value="1"/>
</dbReference>
<dbReference type="SMART" id="SM00257">
    <property type="entry name" value="LysM"/>
    <property type="match status" value="1"/>
</dbReference>
<dbReference type="Gene3D" id="3.10.350.10">
    <property type="entry name" value="LysM domain"/>
    <property type="match status" value="2"/>
</dbReference>
<dbReference type="GO" id="GO:0008061">
    <property type="term" value="F:chitin binding"/>
    <property type="evidence" value="ECO:0007669"/>
    <property type="project" value="UniProtKB-KW"/>
</dbReference>
<evidence type="ECO:0000256" key="2">
    <source>
        <dbReference type="ARBA" id="ARBA00023026"/>
    </source>
</evidence>
<reference evidence="4" key="1">
    <citation type="journal article" date="2020" name="Stud. Mycol.">
        <title>101 Dothideomycetes genomes: a test case for predicting lifestyles and emergence of pathogens.</title>
        <authorList>
            <person name="Haridas S."/>
            <person name="Albert R."/>
            <person name="Binder M."/>
            <person name="Bloem J."/>
            <person name="Labutti K."/>
            <person name="Salamov A."/>
            <person name="Andreopoulos B."/>
            <person name="Baker S."/>
            <person name="Barry K."/>
            <person name="Bills G."/>
            <person name="Bluhm B."/>
            <person name="Cannon C."/>
            <person name="Castanera R."/>
            <person name="Culley D."/>
            <person name="Daum C."/>
            <person name="Ezra D."/>
            <person name="Gonzalez J."/>
            <person name="Henrissat B."/>
            <person name="Kuo A."/>
            <person name="Liang C."/>
            <person name="Lipzen A."/>
            <person name="Lutzoni F."/>
            <person name="Magnuson J."/>
            <person name="Mondo S."/>
            <person name="Nolan M."/>
            <person name="Ohm R."/>
            <person name="Pangilinan J."/>
            <person name="Park H.-J."/>
            <person name="Ramirez L."/>
            <person name="Alfaro M."/>
            <person name="Sun H."/>
            <person name="Tritt A."/>
            <person name="Yoshinaga Y."/>
            <person name="Zwiers L.-H."/>
            <person name="Turgeon B."/>
            <person name="Goodwin S."/>
            <person name="Spatafora J."/>
            <person name="Crous P."/>
            <person name="Grigoriev I."/>
        </authorList>
    </citation>
    <scope>NUCLEOTIDE SEQUENCE</scope>
    <source>
        <strain evidence="4">CBS 262.69</strain>
    </source>
</reference>
<dbReference type="SUPFAM" id="SSF54106">
    <property type="entry name" value="LysM domain"/>
    <property type="match status" value="1"/>
</dbReference>